<dbReference type="EnsemblMetazoa" id="tetur01g01290.1">
    <property type="protein sequence ID" value="tetur01g01290.1"/>
    <property type="gene ID" value="tetur01g01290"/>
</dbReference>
<dbReference type="EMBL" id="CAEY01000434">
    <property type="status" value="NOT_ANNOTATED_CDS"/>
    <property type="molecule type" value="Genomic_DNA"/>
</dbReference>
<organism evidence="1 2">
    <name type="scientific">Tetranychus urticae</name>
    <name type="common">Two-spotted spider mite</name>
    <dbReference type="NCBI Taxonomy" id="32264"/>
    <lineage>
        <taxon>Eukaryota</taxon>
        <taxon>Metazoa</taxon>
        <taxon>Ecdysozoa</taxon>
        <taxon>Arthropoda</taxon>
        <taxon>Chelicerata</taxon>
        <taxon>Arachnida</taxon>
        <taxon>Acari</taxon>
        <taxon>Acariformes</taxon>
        <taxon>Trombidiformes</taxon>
        <taxon>Prostigmata</taxon>
        <taxon>Eleutherengona</taxon>
        <taxon>Raphignathae</taxon>
        <taxon>Tetranychoidea</taxon>
        <taxon>Tetranychidae</taxon>
        <taxon>Tetranychus</taxon>
    </lineage>
</organism>
<evidence type="ECO:0000313" key="2">
    <source>
        <dbReference type="Proteomes" id="UP000015104"/>
    </source>
</evidence>
<dbReference type="AlphaFoldDB" id="T1JPY8"/>
<keyword evidence="2" id="KW-1185">Reference proteome</keyword>
<accession>T1JPY8</accession>
<evidence type="ECO:0000313" key="1">
    <source>
        <dbReference type="EnsemblMetazoa" id="tetur01g01290.1"/>
    </source>
</evidence>
<dbReference type="Proteomes" id="UP000015104">
    <property type="component" value="Unassembled WGS sequence"/>
</dbReference>
<reference evidence="1" key="2">
    <citation type="submission" date="2015-06" db="UniProtKB">
        <authorList>
            <consortium name="EnsemblMetazoa"/>
        </authorList>
    </citation>
    <scope>IDENTIFICATION</scope>
</reference>
<protein>
    <submittedName>
        <fullName evidence="1">Uncharacterized protein</fullName>
    </submittedName>
</protein>
<dbReference type="HOGENOM" id="CLU_3419612_0_0_1"/>
<sequence length="25" mass="3153">MQQITPPFNQIFDWKIYLYLMVISY</sequence>
<reference evidence="2" key="1">
    <citation type="submission" date="2011-08" db="EMBL/GenBank/DDBJ databases">
        <authorList>
            <person name="Rombauts S."/>
        </authorList>
    </citation>
    <scope>NUCLEOTIDE SEQUENCE</scope>
    <source>
        <strain evidence="2">London</strain>
    </source>
</reference>
<name>T1JPY8_TETUR</name>
<proteinExistence type="predicted"/>